<dbReference type="InterPro" id="IPR036640">
    <property type="entry name" value="ABC1_TM_sf"/>
</dbReference>
<evidence type="ECO:0000313" key="10">
    <source>
        <dbReference type="EMBL" id="THV20580.1"/>
    </source>
</evidence>
<dbReference type="SMART" id="SM00382">
    <property type="entry name" value="AAA"/>
    <property type="match status" value="1"/>
</dbReference>
<dbReference type="Pfam" id="PF00005">
    <property type="entry name" value="ABC_tran"/>
    <property type="match status" value="1"/>
</dbReference>
<dbReference type="PROSITE" id="PS50929">
    <property type="entry name" value="ABC_TM1F"/>
    <property type="match status" value="1"/>
</dbReference>
<dbReference type="EMBL" id="STGV01000007">
    <property type="protein sequence ID" value="THV20580.1"/>
    <property type="molecule type" value="Genomic_DNA"/>
</dbReference>
<evidence type="ECO:0000313" key="11">
    <source>
        <dbReference type="Proteomes" id="UP000308828"/>
    </source>
</evidence>
<dbReference type="SUPFAM" id="SSF90123">
    <property type="entry name" value="ABC transporter transmembrane region"/>
    <property type="match status" value="1"/>
</dbReference>
<proteinExistence type="predicted"/>
<dbReference type="PROSITE" id="PS50893">
    <property type="entry name" value="ABC_TRANSPORTER_2"/>
    <property type="match status" value="1"/>
</dbReference>
<evidence type="ECO:0000259" key="8">
    <source>
        <dbReference type="PROSITE" id="PS50893"/>
    </source>
</evidence>
<dbReference type="GO" id="GO:0016887">
    <property type="term" value="F:ATP hydrolysis activity"/>
    <property type="evidence" value="ECO:0007669"/>
    <property type="project" value="InterPro"/>
</dbReference>
<feature type="domain" description="ABC transporter" evidence="8">
    <location>
        <begin position="325"/>
        <end position="565"/>
    </location>
</feature>
<name>A0A4S8NT12_9HYPH</name>
<dbReference type="InterPro" id="IPR027417">
    <property type="entry name" value="P-loop_NTPase"/>
</dbReference>
<evidence type="ECO:0000256" key="6">
    <source>
        <dbReference type="ARBA" id="ARBA00023136"/>
    </source>
</evidence>
<dbReference type="Gene3D" id="3.40.50.300">
    <property type="entry name" value="P-loop containing nucleotide triphosphate hydrolases"/>
    <property type="match status" value="1"/>
</dbReference>
<feature type="transmembrane region" description="Helical" evidence="7">
    <location>
        <begin position="160"/>
        <end position="180"/>
    </location>
</feature>
<dbReference type="InterPro" id="IPR039421">
    <property type="entry name" value="Type_1_exporter"/>
</dbReference>
<dbReference type="SUPFAM" id="SSF52540">
    <property type="entry name" value="P-loop containing nucleoside triphosphate hydrolases"/>
    <property type="match status" value="1"/>
</dbReference>
<dbReference type="InterPro" id="IPR011527">
    <property type="entry name" value="ABC1_TM_dom"/>
</dbReference>
<dbReference type="PANTHER" id="PTHR43394">
    <property type="entry name" value="ATP-DEPENDENT PERMEASE MDL1, MITOCHONDRIAL"/>
    <property type="match status" value="1"/>
</dbReference>
<reference evidence="10 11" key="1">
    <citation type="submission" date="2019-04" db="EMBL/GenBank/DDBJ databases">
        <title>Genome sequence of strain shin9-1.</title>
        <authorList>
            <person name="Gao J."/>
            <person name="Sun J."/>
        </authorList>
    </citation>
    <scope>NUCLEOTIDE SEQUENCE [LARGE SCALE GENOMIC DNA]</scope>
    <source>
        <strain evidence="11">shin9-1</strain>
    </source>
</reference>
<protein>
    <submittedName>
        <fullName evidence="10">ATP-binding cassette domain-containing protein</fullName>
    </submittedName>
</protein>
<keyword evidence="11" id="KW-1185">Reference proteome</keyword>
<keyword evidence="6 7" id="KW-0472">Membrane</keyword>
<dbReference type="GO" id="GO:0005886">
    <property type="term" value="C:plasma membrane"/>
    <property type="evidence" value="ECO:0007669"/>
    <property type="project" value="UniProtKB-SubCell"/>
</dbReference>
<organism evidence="10 11">
    <name type="scientific">Peteryoungia ipomoeae</name>
    <dbReference type="NCBI Taxonomy" id="1210932"/>
    <lineage>
        <taxon>Bacteria</taxon>
        <taxon>Pseudomonadati</taxon>
        <taxon>Pseudomonadota</taxon>
        <taxon>Alphaproteobacteria</taxon>
        <taxon>Hyphomicrobiales</taxon>
        <taxon>Rhizobiaceae</taxon>
        <taxon>Peteryoungia</taxon>
    </lineage>
</organism>
<dbReference type="AlphaFoldDB" id="A0A4S8NT12"/>
<feature type="transmembrane region" description="Helical" evidence="7">
    <location>
        <begin position="134"/>
        <end position="154"/>
    </location>
</feature>
<accession>A0A4S8NT12</accession>
<dbReference type="Proteomes" id="UP000308828">
    <property type="component" value="Unassembled WGS sequence"/>
</dbReference>
<evidence type="ECO:0000256" key="5">
    <source>
        <dbReference type="ARBA" id="ARBA00022989"/>
    </source>
</evidence>
<keyword evidence="2 7" id="KW-0812">Transmembrane</keyword>
<evidence type="ECO:0000256" key="3">
    <source>
        <dbReference type="ARBA" id="ARBA00022741"/>
    </source>
</evidence>
<dbReference type="InterPro" id="IPR003439">
    <property type="entry name" value="ABC_transporter-like_ATP-bd"/>
</dbReference>
<feature type="transmembrane region" description="Helical" evidence="7">
    <location>
        <begin position="20"/>
        <end position="45"/>
    </location>
</feature>
<keyword evidence="5 7" id="KW-1133">Transmembrane helix</keyword>
<dbReference type="RefSeq" id="WP_136600041.1">
    <property type="nucleotide sequence ID" value="NZ_STGV01000007.1"/>
</dbReference>
<dbReference type="PANTHER" id="PTHR43394:SF1">
    <property type="entry name" value="ATP-BINDING CASSETTE SUB-FAMILY B MEMBER 10, MITOCHONDRIAL"/>
    <property type="match status" value="1"/>
</dbReference>
<feature type="domain" description="ABC transmembrane type-1" evidence="9">
    <location>
        <begin position="21"/>
        <end position="301"/>
    </location>
</feature>
<sequence length="565" mass="60812">MKTIAGQTSVKPAMLYRAPVAILLTMTMALNILSLTVPLAAQLVFNRILPSPGSSTLSVVVGGVAILALMEALLRLARGFILLEASRVTTSDITRKVLGRLVQSDFVAGTRGAARSLDYFTRIAQVSERHSGKLLVGAAELMFLPVILALIFAISPVLGVLFSICLVGGLHLSLTGATALRRHSTLLNRLVERRYRFLLGILSAIHPLKAQVIEEMLLRQYENLQRGIARTSMKTADASNSLLNGVMLTNQAITITALLYGAYAINNGLMTLGALSAVILLGGRLIAPVQRAVFILVQARDLCDAEEVVSDLMHRPIARQAAAPIQIENVGRVELQRVGFADPDSPSQGFHGLDLTLQPGEMIALSGPSKRASTELLRIMAGLSHPAEGSVKLNGIPADQYPLAQLNRAVGYVVGNPVLFAGTIRDNITRFGEVALEEVWSVANMLGLQGSLNELPRGLDTQVTGTSSESIPTSLCQQISILRSIVLRPRILLLDDVDRGLDRQGYGNLQRFIATIRGQATIVIVSDDRNLMAGAERRLIITPTGLHADDTAVQRGLSTYRSLKL</sequence>
<evidence type="ECO:0000256" key="4">
    <source>
        <dbReference type="ARBA" id="ARBA00022840"/>
    </source>
</evidence>
<keyword evidence="3" id="KW-0547">Nucleotide-binding</keyword>
<keyword evidence="4 10" id="KW-0067">ATP-binding</keyword>
<dbReference type="Gene3D" id="1.20.1560.10">
    <property type="entry name" value="ABC transporter type 1, transmembrane domain"/>
    <property type="match status" value="1"/>
</dbReference>
<evidence type="ECO:0000256" key="2">
    <source>
        <dbReference type="ARBA" id="ARBA00022692"/>
    </source>
</evidence>
<feature type="transmembrane region" description="Helical" evidence="7">
    <location>
        <begin position="57"/>
        <end position="77"/>
    </location>
</feature>
<evidence type="ECO:0000259" key="9">
    <source>
        <dbReference type="PROSITE" id="PS50929"/>
    </source>
</evidence>
<dbReference type="InterPro" id="IPR003593">
    <property type="entry name" value="AAA+_ATPase"/>
</dbReference>
<comment type="subcellular location">
    <subcellularLocation>
        <location evidence="1">Cell membrane</location>
        <topology evidence="1">Multi-pass membrane protein</topology>
    </subcellularLocation>
</comment>
<dbReference type="GO" id="GO:0005524">
    <property type="term" value="F:ATP binding"/>
    <property type="evidence" value="ECO:0007669"/>
    <property type="project" value="UniProtKB-KW"/>
</dbReference>
<evidence type="ECO:0000256" key="1">
    <source>
        <dbReference type="ARBA" id="ARBA00004651"/>
    </source>
</evidence>
<gene>
    <name evidence="10" type="ORF">FAA97_18450</name>
</gene>
<dbReference type="OrthoDB" id="9808328at2"/>
<dbReference type="Pfam" id="PF00664">
    <property type="entry name" value="ABC_membrane"/>
    <property type="match status" value="1"/>
</dbReference>
<comment type="caution">
    <text evidence="10">The sequence shown here is derived from an EMBL/GenBank/DDBJ whole genome shotgun (WGS) entry which is preliminary data.</text>
</comment>
<evidence type="ECO:0000256" key="7">
    <source>
        <dbReference type="SAM" id="Phobius"/>
    </source>
</evidence>
<dbReference type="GO" id="GO:0015421">
    <property type="term" value="F:ABC-type oligopeptide transporter activity"/>
    <property type="evidence" value="ECO:0007669"/>
    <property type="project" value="TreeGrafter"/>
</dbReference>